<dbReference type="AlphaFoldDB" id="A0A382HPU1"/>
<accession>A0A382HPU1</accession>
<dbReference type="EMBL" id="UINC01062474">
    <property type="protein sequence ID" value="SVB89132.1"/>
    <property type="molecule type" value="Genomic_DNA"/>
</dbReference>
<reference evidence="3" key="1">
    <citation type="submission" date="2018-05" db="EMBL/GenBank/DDBJ databases">
        <authorList>
            <person name="Lanie J.A."/>
            <person name="Ng W.-L."/>
            <person name="Kazmierczak K.M."/>
            <person name="Andrzejewski T.M."/>
            <person name="Davidsen T.M."/>
            <person name="Wayne K.J."/>
            <person name="Tettelin H."/>
            <person name="Glass J.I."/>
            <person name="Rusch D."/>
            <person name="Podicherti R."/>
            <person name="Tsui H.-C.T."/>
            <person name="Winkler M.E."/>
        </authorList>
    </citation>
    <scope>NUCLEOTIDE SEQUENCE</scope>
</reference>
<dbReference type="GO" id="GO:0009086">
    <property type="term" value="P:methionine biosynthetic process"/>
    <property type="evidence" value="ECO:0007669"/>
    <property type="project" value="InterPro"/>
</dbReference>
<name>A0A382HPU1_9ZZZZ</name>
<organism evidence="3">
    <name type="scientific">marine metagenome</name>
    <dbReference type="NCBI Taxonomy" id="408172"/>
    <lineage>
        <taxon>unclassified sequences</taxon>
        <taxon>metagenomes</taxon>
        <taxon>ecological metagenomes</taxon>
    </lineage>
</organism>
<dbReference type="GO" id="GO:0008270">
    <property type="term" value="F:zinc ion binding"/>
    <property type="evidence" value="ECO:0007669"/>
    <property type="project" value="InterPro"/>
</dbReference>
<evidence type="ECO:0000313" key="3">
    <source>
        <dbReference type="EMBL" id="SVB89132.1"/>
    </source>
</evidence>
<evidence type="ECO:0000256" key="1">
    <source>
        <dbReference type="SAM" id="MobiDB-lite"/>
    </source>
</evidence>
<dbReference type="SUPFAM" id="SSF51726">
    <property type="entry name" value="UROD/MetE-like"/>
    <property type="match status" value="1"/>
</dbReference>
<gene>
    <name evidence="3" type="ORF">METZ01_LOCUS241986</name>
</gene>
<feature type="non-terminal residue" evidence="3">
    <location>
        <position position="123"/>
    </location>
</feature>
<dbReference type="InterPro" id="IPR002629">
    <property type="entry name" value="Met_Synth_C/arc"/>
</dbReference>
<sequence length="123" mass="14241">MLKTTTVGSYPRKNKPKDTLRKPSVSDEEAFEMIDWAVNDQCKIELDIITDGEAYRENMYWFYQLRIDGVNCQRKKYKQFTLGGSTENVDLSKAHPLVKEKGGFGIECAVVEDEIKNQRWNLS</sequence>
<feature type="region of interest" description="Disordered" evidence="1">
    <location>
        <begin position="1"/>
        <end position="24"/>
    </location>
</feature>
<evidence type="ECO:0000259" key="2">
    <source>
        <dbReference type="Pfam" id="PF01717"/>
    </source>
</evidence>
<feature type="domain" description="Cobalamin-independent methionine synthase MetE C-terminal/archaeal" evidence="2">
    <location>
        <begin position="2"/>
        <end position="72"/>
    </location>
</feature>
<dbReference type="GO" id="GO:0003871">
    <property type="term" value="F:5-methyltetrahydropteroyltriglutamate-homocysteine S-methyltransferase activity"/>
    <property type="evidence" value="ECO:0007669"/>
    <property type="project" value="InterPro"/>
</dbReference>
<protein>
    <recommendedName>
        <fullName evidence="2">Cobalamin-independent methionine synthase MetE C-terminal/archaeal domain-containing protein</fullName>
    </recommendedName>
</protein>
<dbReference type="Gene3D" id="3.20.20.210">
    <property type="match status" value="1"/>
</dbReference>
<dbReference type="InterPro" id="IPR038071">
    <property type="entry name" value="UROD/MetE-like_sf"/>
</dbReference>
<proteinExistence type="predicted"/>
<dbReference type="Pfam" id="PF01717">
    <property type="entry name" value="Meth_synt_2"/>
    <property type="match status" value="1"/>
</dbReference>